<keyword evidence="1" id="KW-0812">Transmembrane</keyword>
<feature type="transmembrane region" description="Helical" evidence="1">
    <location>
        <begin position="299"/>
        <end position="316"/>
    </location>
</feature>
<keyword evidence="1" id="KW-0472">Membrane</keyword>
<feature type="transmembrane region" description="Helical" evidence="1">
    <location>
        <begin position="25"/>
        <end position="45"/>
    </location>
</feature>
<keyword evidence="1" id="KW-1133">Transmembrane helix</keyword>
<evidence type="ECO:0008006" key="3">
    <source>
        <dbReference type="Google" id="ProtNLM"/>
    </source>
</evidence>
<dbReference type="AlphaFoldDB" id="A0A381PJD1"/>
<dbReference type="PANTHER" id="PTHR43044:SF1">
    <property type="entry name" value="QUINOL:CYTOCHROME C OXIDOREDUCTASE QUINONE-BINDING SUBUNIT 2"/>
    <property type="match status" value="1"/>
</dbReference>
<feature type="transmembrane region" description="Helical" evidence="1">
    <location>
        <begin position="57"/>
        <end position="76"/>
    </location>
</feature>
<feature type="transmembrane region" description="Helical" evidence="1">
    <location>
        <begin position="149"/>
        <end position="171"/>
    </location>
</feature>
<feature type="transmembrane region" description="Helical" evidence="1">
    <location>
        <begin position="110"/>
        <end position="129"/>
    </location>
</feature>
<sequence length="373" mass="43634">MVLLIINFVLGFSSKEFYFSYLTSYFFWLSILLGGIFFTLVHHGFSATWSTVIRRVMENIIILMPVFTLLFFPIVVGMDKLFIWMPSHELFNAADHLLQVKAPFLNKQFFIARIVGYFTLWNVIAFYLYFTSTKHDSTGDHSLLKKMNLFSMSPLAVLFFISLSFVGFDLLMSLDPHWYSTMFGVYIFAGSFLVFLAVLTFTLIRLQDQGYLNGIVSKEHYHDLGKYLFAFTVFYCYIAGAQFYFIWYSNIPEETIWYLHRWVGTWKIASVLLIFGKFVVPFFTLVFRASKRNTKVLKVMTLWIIAIHYLDIHWIVMPTVHHHDVHLGAYDLFTMLGFTLVFVGMFKHIMSKNALVPINDPELKHAINHRNSN</sequence>
<gene>
    <name evidence="2" type="ORF">METZ01_LOCUS19986</name>
</gene>
<feature type="transmembrane region" description="Helical" evidence="1">
    <location>
        <begin position="227"/>
        <end position="248"/>
    </location>
</feature>
<feature type="transmembrane region" description="Helical" evidence="1">
    <location>
        <begin position="183"/>
        <end position="206"/>
    </location>
</feature>
<proteinExistence type="predicted"/>
<evidence type="ECO:0000256" key="1">
    <source>
        <dbReference type="SAM" id="Phobius"/>
    </source>
</evidence>
<reference evidence="2" key="1">
    <citation type="submission" date="2018-05" db="EMBL/GenBank/DDBJ databases">
        <authorList>
            <person name="Lanie J.A."/>
            <person name="Ng W.-L."/>
            <person name="Kazmierczak K.M."/>
            <person name="Andrzejewski T.M."/>
            <person name="Davidsen T.M."/>
            <person name="Wayne K.J."/>
            <person name="Tettelin H."/>
            <person name="Glass J.I."/>
            <person name="Rusch D."/>
            <person name="Podicherti R."/>
            <person name="Tsui H.-C.T."/>
            <person name="Winkler M.E."/>
        </authorList>
    </citation>
    <scope>NUCLEOTIDE SEQUENCE</scope>
</reference>
<dbReference type="EMBL" id="UINC01001004">
    <property type="protein sequence ID" value="SUZ67132.1"/>
    <property type="molecule type" value="Genomic_DNA"/>
</dbReference>
<evidence type="ECO:0000313" key="2">
    <source>
        <dbReference type="EMBL" id="SUZ67132.1"/>
    </source>
</evidence>
<accession>A0A381PJD1</accession>
<dbReference type="PANTHER" id="PTHR43044">
    <property type="match status" value="1"/>
</dbReference>
<protein>
    <recommendedName>
        <fullName evidence="3">Quinol:cytochrome C oxidoreductase</fullName>
    </recommendedName>
</protein>
<feature type="transmembrane region" description="Helical" evidence="1">
    <location>
        <begin position="268"/>
        <end position="287"/>
    </location>
</feature>
<organism evidence="2">
    <name type="scientific">marine metagenome</name>
    <dbReference type="NCBI Taxonomy" id="408172"/>
    <lineage>
        <taxon>unclassified sequences</taxon>
        <taxon>metagenomes</taxon>
        <taxon>ecological metagenomes</taxon>
    </lineage>
</organism>
<feature type="transmembrane region" description="Helical" evidence="1">
    <location>
        <begin position="328"/>
        <end position="346"/>
    </location>
</feature>
<name>A0A381PJD1_9ZZZZ</name>